<accession>A0ABP6WC76</accession>
<dbReference type="Gene3D" id="3.40.630.30">
    <property type="match status" value="1"/>
</dbReference>
<feature type="binding site" evidence="5">
    <location>
        <position position="109"/>
    </location>
    <ligand>
        <name>acetyl-CoA</name>
        <dbReference type="ChEBI" id="CHEBI:57288"/>
    </ligand>
</feature>
<organism evidence="8 9">
    <name type="scientific">Zobellella aerophila</name>
    <dbReference type="NCBI Taxonomy" id="870480"/>
    <lineage>
        <taxon>Bacteria</taxon>
        <taxon>Pseudomonadati</taxon>
        <taxon>Pseudomonadota</taxon>
        <taxon>Gammaproteobacteria</taxon>
        <taxon>Aeromonadales</taxon>
        <taxon>Aeromonadaceae</taxon>
        <taxon>Zobellella</taxon>
    </lineage>
</organism>
<comment type="caution">
    <text evidence="5">Lacks conserved residue(s) required for the propagation of feature annotation.</text>
</comment>
<name>A0ABP6WC76_9GAMM</name>
<reference evidence="9" key="1">
    <citation type="journal article" date="2019" name="Int. J. Syst. Evol. Microbiol.">
        <title>The Global Catalogue of Microorganisms (GCM) 10K type strain sequencing project: providing services to taxonomists for standard genome sequencing and annotation.</title>
        <authorList>
            <consortium name="The Broad Institute Genomics Platform"/>
            <consortium name="The Broad Institute Genome Sequencing Center for Infectious Disease"/>
            <person name="Wu L."/>
            <person name="Ma J."/>
        </authorList>
    </citation>
    <scope>NUCLEOTIDE SEQUENCE [LARGE SCALE GENOMIC DNA]</scope>
    <source>
        <strain evidence="9">JCM 17110</strain>
    </source>
</reference>
<dbReference type="InterPro" id="IPR006464">
    <property type="entry name" value="AcTrfase_RimI/Ard1"/>
</dbReference>
<gene>
    <name evidence="5 8" type="primary">rimI</name>
    <name evidence="8" type="ORF">GCM10022394_31080</name>
</gene>
<keyword evidence="3 5" id="KW-0808">Transferase</keyword>
<keyword evidence="2 5" id="KW-0963">Cytoplasm</keyword>
<keyword evidence="8" id="KW-0687">Ribonucleoprotein</keyword>
<dbReference type="InterPro" id="IPR050680">
    <property type="entry name" value="YpeA/RimI_acetyltransf"/>
</dbReference>
<dbReference type="PANTHER" id="PTHR43420:SF51">
    <property type="entry name" value="PEPTIDYL-LYSINE N-ACETYLTRANSFERASE YIAC"/>
    <property type="match status" value="1"/>
</dbReference>
<feature type="active site" description="Proton donor" evidence="5">
    <location>
        <position position="116"/>
    </location>
</feature>
<comment type="subcellular location">
    <subcellularLocation>
        <location evidence="5 6">Cytoplasm</location>
    </subcellularLocation>
</comment>
<dbReference type="InterPro" id="IPR043690">
    <property type="entry name" value="RimI"/>
</dbReference>
<dbReference type="SUPFAM" id="SSF55729">
    <property type="entry name" value="Acyl-CoA N-acyltransferases (Nat)"/>
    <property type="match status" value="1"/>
</dbReference>
<dbReference type="GO" id="GO:0005840">
    <property type="term" value="C:ribosome"/>
    <property type="evidence" value="ECO:0007669"/>
    <property type="project" value="UniProtKB-KW"/>
</dbReference>
<evidence type="ECO:0000256" key="1">
    <source>
        <dbReference type="ARBA" id="ARBA00005395"/>
    </source>
</evidence>
<evidence type="ECO:0000256" key="6">
    <source>
        <dbReference type="RuleBase" id="RU363094"/>
    </source>
</evidence>
<sequence>MQPDHRPLTPDCLEAMLQLEQAAHPVPWSRQLLAGCFSERYFSGSLWRGQTLLGFYIADQVLDESTLMNICVTPPCQGQGLGRQLLARYVESAAARHISQLWLEVRESNQAAQRLYLSAGFVEQGRRKAYYRSAQGREDAVIMQKVL</sequence>
<comment type="similarity">
    <text evidence="1 5 6">Belongs to the acetyltransferase family. RimI subfamily.</text>
</comment>
<proteinExistence type="inferred from homology"/>
<comment type="catalytic activity">
    <reaction evidence="5 6">
        <text>N-terminal L-alanyl-[ribosomal protein bS18] + acetyl-CoA = N-terminal N(alpha)-acetyl-L-alanyl-[ribosomal protein bS18] + CoA + H(+)</text>
        <dbReference type="Rhea" id="RHEA:43756"/>
        <dbReference type="Rhea" id="RHEA-COMP:10676"/>
        <dbReference type="Rhea" id="RHEA-COMP:10677"/>
        <dbReference type="ChEBI" id="CHEBI:15378"/>
        <dbReference type="ChEBI" id="CHEBI:57287"/>
        <dbReference type="ChEBI" id="CHEBI:57288"/>
        <dbReference type="ChEBI" id="CHEBI:64718"/>
        <dbReference type="ChEBI" id="CHEBI:83683"/>
        <dbReference type="EC" id="2.3.1.266"/>
    </reaction>
</comment>
<evidence type="ECO:0000256" key="5">
    <source>
        <dbReference type="HAMAP-Rule" id="MF_02210"/>
    </source>
</evidence>
<dbReference type="InterPro" id="IPR016181">
    <property type="entry name" value="Acyl_CoA_acyltransferase"/>
</dbReference>
<dbReference type="PROSITE" id="PS51186">
    <property type="entry name" value="GNAT"/>
    <property type="match status" value="1"/>
</dbReference>
<dbReference type="CDD" id="cd04301">
    <property type="entry name" value="NAT_SF"/>
    <property type="match status" value="1"/>
</dbReference>
<comment type="caution">
    <text evidence="8">The sequence shown here is derived from an EMBL/GenBank/DDBJ whole genome shotgun (WGS) entry which is preliminary data.</text>
</comment>
<dbReference type="Pfam" id="PF00583">
    <property type="entry name" value="Acetyltransf_1"/>
    <property type="match status" value="1"/>
</dbReference>
<evidence type="ECO:0000256" key="4">
    <source>
        <dbReference type="ARBA" id="ARBA00023315"/>
    </source>
</evidence>
<dbReference type="EC" id="2.3.1.266" evidence="5 6"/>
<dbReference type="InterPro" id="IPR000182">
    <property type="entry name" value="GNAT_dom"/>
</dbReference>
<feature type="active site" description="Proton acceptor" evidence="5">
    <location>
        <position position="104"/>
    </location>
</feature>
<evidence type="ECO:0000313" key="9">
    <source>
        <dbReference type="Proteomes" id="UP001500795"/>
    </source>
</evidence>
<keyword evidence="4 5" id="KW-0012">Acyltransferase</keyword>
<keyword evidence="8" id="KW-0689">Ribosomal protein</keyword>
<evidence type="ECO:0000256" key="2">
    <source>
        <dbReference type="ARBA" id="ARBA00022490"/>
    </source>
</evidence>
<evidence type="ECO:0000256" key="3">
    <source>
        <dbReference type="ARBA" id="ARBA00022679"/>
    </source>
</evidence>
<dbReference type="EMBL" id="BAABCX010000006">
    <property type="protein sequence ID" value="GAA3548737.1"/>
    <property type="molecule type" value="Genomic_DNA"/>
</dbReference>
<feature type="domain" description="N-acetyltransferase" evidence="7">
    <location>
        <begin position="3"/>
        <end position="147"/>
    </location>
</feature>
<evidence type="ECO:0000313" key="8">
    <source>
        <dbReference type="EMBL" id="GAA3548737.1"/>
    </source>
</evidence>
<dbReference type="RefSeq" id="WP_344959734.1">
    <property type="nucleotide sequence ID" value="NZ_BAABCX010000006.1"/>
</dbReference>
<dbReference type="HAMAP" id="MF_02210">
    <property type="entry name" value="RimI"/>
    <property type="match status" value="1"/>
</dbReference>
<protein>
    <recommendedName>
        <fullName evidence="5 6">[Ribosomal protein bS18]-alanine N-acetyltransferase</fullName>
        <ecNumber evidence="5 6">2.3.1.266</ecNumber>
    </recommendedName>
</protein>
<evidence type="ECO:0000259" key="7">
    <source>
        <dbReference type="PROSITE" id="PS51186"/>
    </source>
</evidence>
<comment type="function">
    <text evidence="5 6">Acetylates the N-terminal alanine of ribosomal protein bS18.</text>
</comment>
<dbReference type="Proteomes" id="UP001500795">
    <property type="component" value="Unassembled WGS sequence"/>
</dbReference>
<dbReference type="PANTHER" id="PTHR43420">
    <property type="entry name" value="ACETYLTRANSFERASE"/>
    <property type="match status" value="1"/>
</dbReference>
<keyword evidence="9" id="KW-1185">Reference proteome</keyword>
<dbReference type="NCBIfam" id="TIGR01575">
    <property type="entry name" value="rimI"/>
    <property type="match status" value="1"/>
</dbReference>